<feature type="domain" description="Kazal-like" evidence="9">
    <location>
        <begin position="64"/>
        <end position="124"/>
    </location>
</feature>
<dbReference type="CDD" id="cd00104">
    <property type="entry name" value="KAZAL_FS"/>
    <property type="match status" value="2"/>
</dbReference>
<evidence type="ECO:0000256" key="2">
    <source>
        <dbReference type="ARBA" id="ARBA00019248"/>
    </source>
</evidence>
<dbReference type="SUPFAM" id="SSF100895">
    <property type="entry name" value="Kazal-type serine protease inhibitors"/>
    <property type="match status" value="3"/>
</dbReference>
<dbReference type="InterPro" id="IPR001239">
    <property type="entry name" value="Prot_inh_Kazal-m"/>
</dbReference>
<feature type="domain" description="Kazal-like" evidence="9">
    <location>
        <begin position="125"/>
        <end position="183"/>
    </location>
</feature>
<keyword evidence="5" id="KW-0677">Repeat</keyword>
<dbReference type="SMART" id="SM00280">
    <property type="entry name" value="KAZAL"/>
    <property type="match status" value="3"/>
</dbReference>
<keyword evidence="3" id="KW-0964">Secreted</keyword>
<dbReference type="PROSITE" id="PS00282">
    <property type="entry name" value="KAZAL_1"/>
    <property type="match status" value="3"/>
</dbReference>
<evidence type="ECO:0000313" key="11">
    <source>
        <dbReference type="Proteomes" id="UP000536381"/>
    </source>
</evidence>
<dbReference type="PANTHER" id="PTHR47499:SF1">
    <property type="entry name" value="SERINE PROTEASE INHIBITOR KAZAL-TYPE 7"/>
    <property type="match status" value="1"/>
</dbReference>
<gene>
    <name evidence="10" type="primary">Iovo_1</name>
    <name evidence="10" type="ORF">SEMFRA_R09237</name>
</gene>
<feature type="non-terminal residue" evidence="10">
    <location>
        <position position="226"/>
    </location>
</feature>
<evidence type="ECO:0000259" key="9">
    <source>
        <dbReference type="PROSITE" id="PS51465"/>
    </source>
</evidence>
<evidence type="ECO:0000256" key="4">
    <source>
        <dbReference type="ARBA" id="ARBA00022690"/>
    </source>
</evidence>
<dbReference type="InterPro" id="IPR050159">
    <property type="entry name" value="Kazal-type_SerProtInhib"/>
</dbReference>
<protein>
    <recommendedName>
        <fullName evidence="2">Ovomucoid</fullName>
    </recommendedName>
</protein>
<evidence type="ECO:0000256" key="7">
    <source>
        <dbReference type="ARBA" id="ARBA00023157"/>
    </source>
</evidence>
<evidence type="ECO:0000256" key="8">
    <source>
        <dbReference type="ARBA" id="ARBA00023180"/>
    </source>
</evidence>
<comment type="subcellular location">
    <subcellularLocation>
        <location evidence="1">Secreted</location>
    </subcellularLocation>
</comment>
<sequence length="226" mass="24384">FTSSGRCIYIYIARSETAENHLLSPAATDLQVTGYTTISAMKTTGSIALLGLMLLSCLSEMTSPLQQASCSSYRVNGRTLVACPRNYEPVCGTDEVTYPNECTLCRQIFISRGIDKKHDGRCVQQVDCTGHLKSGNGRVVACTMEYTPICGTNGVTYSNKCQFCNAVANGLDLDVRYEGTCSEASNNSEIDCSKFYGSSPICPASYDPLCGSDGKTYGNQCQYCNA</sequence>
<dbReference type="InterPro" id="IPR036058">
    <property type="entry name" value="Kazal_dom_sf"/>
</dbReference>
<dbReference type="AlphaFoldDB" id="A0A7L2IKZ3"/>
<dbReference type="OrthoDB" id="126772at2759"/>
<evidence type="ECO:0000256" key="6">
    <source>
        <dbReference type="ARBA" id="ARBA00022900"/>
    </source>
</evidence>
<keyword evidence="6" id="KW-0722">Serine protease inhibitor</keyword>
<keyword evidence="7" id="KW-1015">Disulfide bond</keyword>
<evidence type="ECO:0000256" key="3">
    <source>
        <dbReference type="ARBA" id="ARBA00022525"/>
    </source>
</evidence>
<dbReference type="GO" id="GO:0004867">
    <property type="term" value="F:serine-type endopeptidase inhibitor activity"/>
    <property type="evidence" value="ECO:0007669"/>
    <property type="project" value="UniProtKB-KW"/>
</dbReference>
<dbReference type="Gene3D" id="3.30.60.30">
    <property type="match status" value="3"/>
</dbReference>
<reference evidence="10 11" key="1">
    <citation type="submission" date="2019-09" db="EMBL/GenBank/DDBJ databases">
        <title>Bird 10,000 Genomes (B10K) Project - Family phase.</title>
        <authorList>
            <person name="Zhang G."/>
        </authorList>
    </citation>
    <scope>NUCLEOTIDE SEQUENCE [LARGE SCALE GENOMIC DNA]</scope>
    <source>
        <strain evidence="10">B10K-DU-001-42</strain>
        <tissue evidence="10">Muscle</tissue>
    </source>
</reference>
<dbReference type="PROSITE" id="PS51465">
    <property type="entry name" value="KAZAL_2"/>
    <property type="match status" value="3"/>
</dbReference>
<keyword evidence="11" id="KW-1185">Reference proteome</keyword>
<dbReference type="EMBL" id="VWYK01079726">
    <property type="protein sequence ID" value="NXR12228.1"/>
    <property type="molecule type" value="Genomic_DNA"/>
</dbReference>
<accession>A0A7L2IKZ3</accession>
<dbReference type="InterPro" id="IPR002350">
    <property type="entry name" value="Kazal_dom"/>
</dbReference>
<dbReference type="GO" id="GO:0005576">
    <property type="term" value="C:extracellular region"/>
    <property type="evidence" value="ECO:0007669"/>
    <property type="project" value="UniProtKB-SubCell"/>
</dbReference>
<keyword evidence="8" id="KW-0325">Glycoprotein</keyword>
<comment type="caution">
    <text evidence="10">The sequence shown here is derived from an EMBL/GenBank/DDBJ whole genome shotgun (WGS) entry which is preliminary data.</text>
</comment>
<dbReference type="Pfam" id="PF00050">
    <property type="entry name" value="Kazal_1"/>
    <property type="match status" value="3"/>
</dbReference>
<dbReference type="PANTHER" id="PTHR47499">
    <property type="entry name" value="SERINE PROTEASE INHIBITOR KAZAL-TYPE 7 SPINK7"/>
    <property type="match status" value="1"/>
</dbReference>
<evidence type="ECO:0000256" key="1">
    <source>
        <dbReference type="ARBA" id="ARBA00004613"/>
    </source>
</evidence>
<organism evidence="10 11">
    <name type="scientific">Semnornis frantzii</name>
    <dbReference type="NCBI Taxonomy" id="91796"/>
    <lineage>
        <taxon>Eukaryota</taxon>
        <taxon>Metazoa</taxon>
        <taxon>Chordata</taxon>
        <taxon>Craniata</taxon>
        <taxon>Vertebrata</taxon>
        <taxon>Euteleostomi</taxon>
        <taxon>Archelosauria</taxon>
        <taxon>Archosauria</taxon>
        <taxon>Dinosauria</taxon>
        <taxon>Saurischia</taxon>
        <taxon>Theropoda</taxon>
        <taxon>Coelurosauria</taxon>
        <taxon>Aves</taxon>
        <taxon>Neognathae</taxon>
        <taxon>Neoaves</taxon>
        <taxon>Telluraves</taxon>
        <taxon>Coraciimorphae</taxon>
        <taxon>Piciformes</taxon>
        <taxon>Ramphastidae</taxon>
        <taxon>Semnornis</taxon>
    </lineage>
</organism>
<feature type="domain" description="Kazal-like" evidence="9">
    <location>
        <begin position="186"/>
        <end position="226"/>
    </location>
</feature>
<feature type="non-terminal residue" evidence="10">
    <location>
        <position position="1"/>
    </location>
</feature>
<evidence type="ECO:0000256" key="5">
    <source>
        <dbReference type="ARBA" id="ARBA00022737"/>
    </source>
</evidence>
<proteinExistence type="predicted"/>
<evidence type="ECO:0000313" key="10">
    <source>
        <dbReference type="EMBL" id="NXR12228.1"/>
    </source>
</evidence>
<dbReference type="Proteomes" id="UP000536381">
    <property type="component" value="Unassembled WGS sequence"/>
</dbReference>
<dbReference type="PRINTS" id="PR00290">
    <property type="entry name" value="KAZALINHBTR"/>
</dbReference>
<name>A0A7L2IKZ3_9PICI</name>
<keyword evidence="4" id="KW-0646">Protease inhibitor</keyword>